<dbReference type="EMBL" id="CP043473">
    <property type="protein sequence ID" value="QEL55086.1"/>
    <property type="molecule type" value="Genomic_DNA"/>
</dbReference>
<dbReference type="InterPro" id="IPR017850">
    <property type="entry name" value="Alkaline_phosphatase_core_sf"/>
</dbReference>
<dbReference type="AlphaFoldDB" id="A0A5C1DEM7"/>
<sequence length="527" mass="58414">MSSETAAPAREPAPAGMGGWSFYFMAKFALAWLGSLNLHPLPNLAFALLLLLPAPRGWPRFARALLAWPAALALLYQDSWLPPPAQLLPQLASLRGFSLSYWLELAGRVLTPSLMTGIVILVCGYLLLSRHLRLGTLVTLTLLGLGGRQLWQERAPVMPVAAVATAGGAQAAAQTPDERLAAFYRSEKQRRVQFQPLPAGPGFDVLLLHICSLSWDDLQAAGLDHHPLLARFDMLFTRFNSAATYSGPAALRVLRASCGQPSHAALYDPAPDNCYLFSNLAQLGFKIEATFNHDGSFDGFLKQIQSYGHLNQPLIDQQGLPVGLRAFDSSPIYNDYATLARWLQLRQQDSSPHVATFYNTISLHDGNRIPNKPGLSTDDSYRYRATRLFDDLNRFIDQLEQNHRKLILLMIPEHGAALRGDKQQFSGLREIPTPRITILPAAIKVIGGEGHPQQMRINQQVSYFAITTILSRMLQKSPFGADYQPEAYARDLPTTPYVAESSGYVMMQIGSRYLLRQSDGSWSDYQP</sequence>
<dbReference type="Pfam" id="PF11658">
    <property type="entry name" value="CBP_BcsG"/>
    <property type="match status" value="1"/>
</dbReference>
<dbReference type="InterPro" id="IPR017744">
    <property type="entry name" value="BcsG"/>
</dbReference>
<dbReference type="RefSeq" id="WP_149295457.1">
    <property type="nucleotide sequence ID" value="NZ_CP043473.1"/>
</dbReference>
<accession>A0A5C1DEM7</accession>
<dbReference type="Proteomes" id="UP000322079">
    <property type="component" value="Chromosome"/>
</dbReference>
<feature type="transmembrane region" description="Helical" evidence="1">
    <location>
        <begin position="101"/>
        <end position="127"/>
    </location>
</feature>
<proteinExistence type="predicted"/>
<feature type="transmembrane region" description="Helical" evidence="1">
    <location>
        <begin position="134"/>
        <end position="151"/>
    </location>
</feature>
<feature type="transmembrane region" description="Helical" evidence="1">
    <location>
        <begin position="64"/>
        <end position="81"/>
    </location>
</feature>
<evidence type="ECO:0000313" key="3">
    <source>
        <dbReference type="Proteomes" id="UP000322079"/>
    </source>
</evidence>
<keyword evidence="1" id="KW-1133">Transmembrane helix</keyword>
<evidence type="ECO:0000313" key="2">
    <source>
        <dbReference type="EMBL" id="QEL55086.1"/>
    </source>
</evidence>
<dbReference type="GO" id="GO:0016740">
    <property type="term" value="F:transferase activity"/>
    <property type="evidence" value="ECO:0007669"/>
    <property type="project" value="UniProtKB-KW"/>
</dbReference>
<keyword evidence="1" id="KW-0812">Transmembrane</keyword>
<protein>
    <submittedName>
        <fullName evidence="2">Cellulose biosynthesis protein BcsG</fullName>
        <ecNumber evidence="2">2.7.8.-</ecNumber>
    </submittedName>
</protein>
<evidence type="ECO:0000256" key="1">
    <source>
        <dbReference type="SAM" id="Phobius"/>
    </source>
</evidence>
<keyword evidence="1" id="KW-0472">Membrane</keyword>
<feature type="transmembrane region" description="Helical" evidence="1">
    <location>
        <begin position="29"/>
        <end position="52"/>
    </location>
</feature>
<dbReference type="Gene3D" id="3.40.720.10">
    <property type="entry name" value="Alkaline Phosphatase, subunit A"/>
    <property type="match status" value="1"/>
</dbReference>
<keyword evidence="3" id="KW-1185">Reference proteome</keyword>
<keyword evidence="2" id="KW-0808">Transferase</keyword>
<organism evidence="2 3">
    <name type="scientific">Chromobacterium paludis</name>
    <dbReference type="NCBI Taxonomy" id="2605945"/>
    <lineage>
        <taxon>Bacteria</taxon>
        <taxon>Pseudomonadati</taxon>
        <taxon>Pseudomonadota</taxon>
        <taxon>Betaproteobacteria</taxon>
        <taxon>Neisseriales</taxon>
        <taxon>Chromobacteriaceae</taxon>
        <taxon>Chromobacterium</taxon>
    </lineage>
</organism>
<gene>
    <name evidence="2" type="primary">bcsG</name>
    <name evidence="2" type="ORF">FYK34_05645</name>
</gene>
<reference evidence="2 3" key="1">
    <citation type="submission" date="2019-08" db="EMBL/GenBank/DDBJ databases">
        <title>Chromobacterium paludis, a novel bacterium isolated from a Maryland marsh pond.</title>
        <authorList>
            <person name="Blackburn M.B."/>
            <person name="Gundersen-Rindal D.E."/>
        </authorList>
    </citation>
    <scope>NUCLEOTIDE SEQUENCE [LARGE SCALE GENOMIC DNA]</scope>
    <source>
        <strain evidence="3">IIBBL 257-1</strain>
    </source>
</reference>
<name>A0A5C1DEM7_9NEIS</name>
<dbReference type="KEGG" id="chrm:FYK34_05645"/>
<dbReference type="EC" id="2.7.8.-" evidence="2"/>
<dbReference type="NCBIfam" id="TIGR03368">
    <property type="entry name" value="cellulose_yhjU"/>
    <property type="match status" value="1"/>
</dbReference>